<reference evidence="2 3" key="1">
    <citation type="submission" date="2019-06" db="EMBL/GenBank/DDBJ databases">
        <title>Whole genome shotgun sequence of Zoogloea ramigera NBRC 15342.</title>
        <authorList>
            <person name="Hosoyama A."/>
            <person name="Uohara A."/>
            <person name="Ohji S."/>
            <person name="Ichikawa N."/>
        </authorList>
    </citation>
    <scope>NUCLEOTIDE SEQUENCE [LARGE SCALE GENOMIC DNA]</scope>
    <source>
        <strain evidence="2 3">NBRC 15342</strain>
    </source>
</reference>
<comment type="caution">
    <text evidence="2">The sequence shown here is derived from an EMBL/GenBank/DDBJ whole genome shotgun (WGS) entry which is preliminary data.</text>
</comment>
<feature type="compositionally biased region" description="Basic and acidic residues" evidence="1">
    <location>
        <begin position="106"/>
        <end position="122"/>
    </location>
</feature>
<dbReference type="OrthoDB" id="531848at2"/>
<dbReference type="AlphaFoldDB" id="A0A4Y4CNW5"/>
<dbReference type="Proteomes" id="UP000318422">
    <property type="component" value="Unassembled WGS sequence"/>
</dbReference>
<evidence type="ECO:0000313" key="2">
    <source>
        <dbReference type="EMBL" id="GEC94641.1"/>
    </source>
</evidence>
<accession>A0A4Y4CNW5</accession>
<sequence length="122" mass="13312">MSKTPSGRVPAKIINEDIQAFHGLGTIQGYAPHDPDLTLEAITATYDELMADRAALVRAQIALDIIRDKIGNTEQRFHSQMRGSKDSVRGQYGDDSNELAAMGLKKASEKKRGSSRGKPAEE</sequence>
<feature type="region of interest" description="Disordered" evidence="1">
    <location>
        <begin position="75"/>
        <end position="122"/>
    </location>
</feature>
<dbReference type="EMBL" id="BJNV01000009">
    <property type="protein sequence ID" value="GEC94641.1"/>
    <property type="molecule type" value="Genomic_DNA"/>
</dbReference>
<dbReference type="RefSeq" id="WP_141349398.1">
    <property type="nucleotide sequence ID" value="NZ_BJNV01000009.1"/>
</dbReference>
<organism evidence="2 3">
    <name type="scientific">Zoogloea ramigera</name>
    <dbReference type="NCBI Taxonomy" id="350"/>
    <lineage>
        <taxon>Bacteria</taxon>
        <taxon>Pseudomonadati</taxon>
        <taxon>Pseudomonadota</taxon>
        <taxon>Betaproteobacteria</taxon>
        <taxon>Rhodocyclales</taxon>
        <taxon>Zoogloeaceae</taxon>
        <taxon>Zoogloea</taxon>
    </lineage>
</organism>
<protein>
    <submittedName>
        <fullName evidence="2">Uncharacterized protein</fullName>
    </submittedName>
</protein>
<keyword evidence="3" id="KW-1185">Reference proteome</keyword>
<evidence type="ECO:0000256" key="1">
    <source>
        <dbReference type="SAM" id="MobiDB-lite"/>
    </source>
</evidence>
<name>A0A4Y4CNW5_ZOORA</name>
<evidence type="ECO:0000313" key="3">
    <source>
        <dbReference type="Proteomes" id="UP000318422"/>
    </source>
</evidence>
<feature type="compositionally biased region" description="Basic and acidic residues" evidence="1">
    <location>
        <begin position="75"/>
        <end position="88"/>
    </location>
</feature>
<proteinExistence type="predicted"/>
<gene>
    <name evidence="2" type="ORF">ZRA01_07140</name>
</gene>